<dbReference type="RefSeq" id="WP_136793191.1">
    <property type="nucleotide sequence ID" value="NZ_SWAU01000136.1"/>
</dbReference>
<dbReference type="Proteomes" id="UP000306340">
    <property type="component" value="Unassembled WGS sequence"/>
</dbReference>
<protein>
    <submittedName>
        <fullName evidence="2">Uncharacterized protein</fullName>
    </submittedName>
</protein>
<proteinExistence type="predicted"/>
<sequence>MDLLSGLAAIQQTLAITKELRNIDSKIDTAEFKLRLADLVERLLEAREALTDAKESERDLRQRILELEKKIAERGQFEDENGLLFQLNDEGQRIGQPYCNLCYVRDGKLFRLRHREAKYGASSHYFCDNCPTIVLTGPPLSASKPRADGRTA</sequence>
<name>A0A4U0YVX0_9RHOB</name>
<organism evidence="2 3">
    <name type="scientific">Cereibacter changlensis</name>
    <dbReference type="NCBI Taxonomy" id="402884"/>
    <lineage>
        <taxon>Bacteria</taxon>
        <taxon>Pseudomonadati</taxon>
        <taxon>Pseudomonadota</taxon>
        <taxon>Alphaproteobacteria</taxon>
        <taxon>Rhodobacterales</taxon>
        <taxon>Paracoccaceae</taxon>
        <taxon>Cereibacter</taxon>
    </lineage>
</organism>
<reference evidence="2 3" key="1">
    <citation type="submission" date="2019-04" db="EMBL/GenBank/DDBJ databases">
        <title>Crypto-aerobic microbial life in anoxic (sulfidic) marine sediments.</title>
        <authorList>
            <person name="Bhattacharya S."/>
            <person name="Roy C."/>
            <person name="Mondal N."/>
            <person name="Sarkar J."/>
            <person name="Mandal S."/>
            <person name="Rameez M.J."/>
            <person name="Ghosh W."/>
        </authorList>
    </citation>
    <scope>NUCLEOTIDE SEQUENCE [LARGE SCALE GENOMIC DNA]</scope>
    <source>
        <strain evidence="2 3">SBBC</strain>
    </source>
</reference>
<dbReference type="EMBL" id="SWAU01000136">
    <property type="protein sequence ID" value="TKA95935.1"/>
    <property type="molecule type" value="Genomic_DNA"/>
</dbReference>
<evidence type="ECO:0000313" key="3">
    <source>
        <dbReference type="Proteomes" id="UP000306340"/>
    </source>
</evidence>
<evidence type="ECO:0000313" key="2">
    <source>
        <dbReference type="EMBL" id="TKA95935.1"/>
    </source>
</evidence>
<gene>
    <name evidence="2" type="ORF">FAZ78_14250</name>
</gene>
<feature type="coiled-coil region" evidence="1">
    <location>
        <begin position="36"/>
        <end position="70"/>
    </location>
</feature>
<keyword evidence="1" id="KW-0175">Coiled coil</keyword>
<comment type="caution">
    <text evidence="2">The sequence shown here is derived from an EMBL/GenBank/DDBJ whole genome shotgun (WGS) entry which is preliminary data.</text>
</comment>
<evidence type="ECO:0000256" key="1">
    <source>
        <dbReference type="SAM" id="Coils"/>
    </source>
</evidence>
<accession>A0A4U0YVX0</accession>
<dbReference type="AlphaFoldDB" id="A0A4U0YVX0"/>